<dbReference type="NCBIfam" id="TIGR00095">
    <property type="entry name" value="16S rRNA (guanine(966)-N(2))-methyltransferase RsmD"/>
    <property type="match status" value="1"/>
</dbReference>
<dbReference type="EMBL" id="JBBMFJ010000002">
    <property type="protein sequence ID" value="MEQ2561840.1"/>
    <property type="molecule type" value="Genomic_DNA"/>
</dbReference>
<dbReference type="PANTHER" id="PTHR43542:SF1">
    <property type="entry name" value="METHYLTRANSFERASE"/>
    <property type="match status" value="1"/>
</dbReference>
<comment type="caution">
    <text evidence="3">The sequence shown here is derived from an EMBL/GenBank/DDBJ whole genome shotgun (WGS) entry which is preliminary data.</text>
</comment>
<keyword evidence="2 3" id="KW-0808">Transferase</keyword>
<dbReference type="InterPro" id="IPR002052">
    <property type="entry name" value="DNA_methylase_N6_adenine_CS"/>
</dbReference>
<dbReference type="EC" id="2.1.1.171" evidence="3"/>
<dbReference type="SUPFAM" id="SSF53335">
    <property type="entry name" value="S-adenosyl-L-methionine-dependent methyltransferases"/>
    <property type="match status" value="1"/>
</dbReference>
<dbReference type="PROSITE" id="PS00092">
    <property type="entry name" value="N6_MTASE"/>
    <property type="match status" value="1"/>
</dbReference>
<dbReference type="CDD" id="cd02440">
    <property type="entry name" value="AdoMet_MTases"/>
    <property type="match status" value="1"/>
</dbReference>
<dbReference type="Proteomes" id="UP001437460">
    <property type="component" value="Unassembled WGS sequence"/>
</dbReference>
<sequence>MRVIAGSARRTQLKTLEGMNTRPTQDRTKETLFNMLQYDLADCSFLDLFAGSGGIGIEALSRGAGQAVFVEQNEAAVQIVRDNLKATKLEDKAVVMHCDAFTALKRLEGKYRFDFIFMDPPYDHELEKQMLDYLKTSSMIDKQSTIIVEASLQTDFSYLSSMGYITEKIKEYKTNKHVFVYRGE</sequence>
<dbReference type="Pfam" id="PF03602">
    <property type="entry name" value="Cons_hypoth95"/>
    <property type="match status" value="1"/>
</dbReference>
<dbReference type="PANTHER" id="PTHR43542">
    <property type="entry name" value="METHYLTRANSFERASE"/>
    <property type="match status" value="1"/>
</dbReference>
<evidence type="ECO:0000313" key="4">
    <source>
        <dbReference type="Proteomes" id="UP001437460"/>
    </source>
</evidence>
<protein>
    <submittedName>
        <fullName evidence="3">16S rRNA (Guanine(966)-N(2))-methyltransferase RsmD</fullName>
        <ecNumber evidence="3">2.1.1.171</ecNumber>
    </submittedName>
</protein>
<dbReference type="InterPro" id="IPR004398">
    <property type="entry name" value="RNA_MeTrfase_RsmD"/>
</dbReference>
<accession>A0ABV1HHQ8</accession>
<proteinExistence type="predicted"/>
<dbReference type="Gene3D" id="3.40.50.150">
    <property type="entry name" value="Vaccinia Virus protein VP39"/>
    <property type="match status" value="1"/>
</dbReference>
<dbReference type="InterPro" id="IPR029063">
    <property type="entry name" value="SAM-dependent_MTases_sf"/>
</dbReference>
<keyword evidence="4" id="KW-1185">Reference proteome</keyword>
<dbReference type="GO" id="GO:0052913">
    <property type="term" value="F:16S rRNA (guanine(966)-N(2))-methyltransferase activity"/>
    <property type="evidence" value="ECO:0007669"/>
    <property type="project" value="UniProtKB-EC"/>
</dbReference>
<gene>
    <name evidence="3" type="primary">rsmD</name>
    <name evidence="3" type="ORF">WMO41_01365</name>
</gene>
<evidence type="ECO:0000256" key="1">
    <source>
        <dbReference type="ARBA" id="ARBA00022603"/>
    </source>
</evidence>
<reference evidence="3 4" key="1">
    <citation type="submission" date="2024-03" db="EMBL/GenBank/DDBJ databases">
        <title>Human intestinal bacterial collection.</title>
        <authorList>
            <person name="Pauvert C."/>
            <person name="Hitch T.C.A."/>
            <person name="Clavel T."/>
        </authorList>
    </citation>
    <scope>NUCLEOTIDE SEQUENCE [LARGE SCALE GENOMIC DNA]</scope>
    <source>
        <strain evidence="3 4">CLA-AP-H27</strain>
    </source>
</reference>
<dbReference type="PIRSF" id="PIRSF004553">
    <property type="entry name" value="CHP00095"/>
    <property type="match status" value="1"/>
</dbReference>
<organism evidence="3 4">
    <name type="scientific">Ventrimonas faecis</name>
    <dbReference type="NCBI Taxonomy" id="3133170"/>
    <lineage>
        <taxon>Bacteria</taxon>
        <taxon>Bacillati</taxon>
        <taxon>Bacillota</taxon>
        <taxon>Clostridia</taxon>
        <taxon>Lachnospirales</taxon>
        <taxon>Lachnospiraceae</taxon>
        <taxon>Ventrimonas</taxon>
    </lineage>
</organism>
<keyword evidence="1 3" id="KW-0489">Methyltransferase</keyword>
<evidence type="ECO:0000256" key="2">
    <source>
        <dbReference type="ARBA" id="ARBA00022679"/>
    </source>
</evidence>
<evidence type="ECO:0000313" key="3">
    <source>
        <dbReference type="EMBL" id="MEQ2561840.1"/>
    </source>
</evidence>
<name>A0ABV1HHQ8_9FIRM</name>